<dbReference type="InterPro" id="IPR011990">
    <property type="entry name" value="TPR-like_helical_dom_sf"/>
</dbReference>
<evidence type="ECO:0000313" key="3">
    <source>
        <dbReference type="Proteomes" id="UP000541444"/>
    </source>
</evidence>
<dbReference type="EMBL" id="JACGCM010001848">
    <property type="protein sequence ID" value="KAF6148317.1"/>
    <property type="molecule type" value="Genomic_DNA"/>
</dbReference>
<evidence type="ECO:0008006" key="4">
    <source>
        <dbReference type="Google" id="ProtNLM"/>
    </source>
</evidence>
<dbReference type="Pfam" id="PF01535">
    <property type="entry name" value="PPR"/>
    <property type="match status" value="1"/>
</dbReference>
<dbReference type="Gene3D" id="1.25.40.10">
    <property type="entry name" value="Tetratricopeptide repeat domain"/>
    <property type="match status" value="1"/>
</dbReference>
<dbReference type="OrthoDB" id="852085at2759"/>
<keyword evidence="1" id="KW-0677">Repeat</keyword>
<protein>
    <recommendedName>
        <fullName evidence="4">Pentatricopeptide repeat-containing protein</fullName>
    </recommendedName>
</protein>
<name>A0A7J7M0E0_9MAGN</name>
<evidence type="ECO:0000256" key="1">
    <source>
        <dbReference type="ARBA" id="ARBA00022737"/>
    </source>
</evidence>
<organism evidence="2 3">
    <name type="scientific">Kingdonia uniflora</name>
    <dbReference type="NCBI Taxonomy" id="39325"/>
    <lineage>
        <taxon>Eukaryota</taxon>
        <taxon>Viridiplantae</taxon>
        <taxon>Streptophyta</taxon>
        <taxon>Embryophyta</taxon>
        <taxon>Tracheophyta</taxon>
        <taxon>Spermatophyta</taxon>
        <taxon>Magnoliopsida</taxon>
        <taxon>Ranunculales</taxon>
        <taxon>Circaeasteraceae</taxon>
        <taxon>Kingdonia</taxon>
    </lineage>
</organism>
<dbReference type="GO" id="GO:0003723">
    <property type="term" value="F:RNA binding"/>
    <property type="evidence" value="ECO:0007669"/>
    <property type="project" value="InterPro"/>
</dbReference>
<dbReference type="GO" id="GO:0009451">
    <property type="term" value="P:RNA modification"/>
    <property type="evidence" value="ECO:0007669"/>
    <property type="project" value="InterPro"/>
</dbReference>
<dbReference type="PANTHER" id="PTHR47926">
    <property type="entry name" value="PENTATRICOPEPTIDE REPEAT-CONTAINING PROTEIN"/>
    <property type="match status" value="1"/>
</dbReference>
<accession>A0A7J7M0E0</accession>
<dbReference type="Proteomes" id="UP000541444">
    <property type="component" value="Unassembled WGS sequence"/>
</dbReference>
<proteinExistence type="predicted"/>
<dbReference type="InterPro" id="IPR046960">
    <property type="entry name" value="PPR_At4g14850-like_plant"/>
</dbReference>
<gene>
    <name evidence="2" type="ORF">GIB67_025536</name>
</gene>
<sequence length="100" mass="11330">MGMKPNHTIFVVVFKASSYLEYYGLGIQLHGLSVSMGFVYDVVTGSVLVDMHTKCKILEDSCHLFHEMPVRNWISWSAITAGCVQNDQLLDSLELFKEMQ</sequence>
<keyword evidence="3" id="KW-1185">Reference proteome</keyword>
<reference evidence="2 3" key="1">
    <citation type="journal article" date="2020" name="IScience">
        <title>Genome Sequencing of the Endangered Kingdonia uniflora (Circaeasteraceae, Ranunculales) Reveals Potential Mechanisms of Evolutionary Specialization.</title>
        <authorList>
            <person name="Sun Y."/>
            <person name="Deng T."/>
            <person name="Zhang A."/>
            <person name="Moore M.J."/>
            <person name="Landis J.B."/>
            <person name="Lin N."/>
            <person name="Zhang H."/>
            <person name="Zhang X."/>
            <person name="Huang J."/>
            <person name="Zhang X."/>
            <person name="Sun H."/>
            <person name="Wang H."/>
        </authorList>
    </citation>
    <scope>NUCLEOTIDE SEQUENCE [LARGE SCALE GENOMIC DNA]</scope>
    <source>
        <strain evidence="2">TB1705</strain>
        <tissue evidence="2">Leaf</tissue>
    </source>
</reference>
<dbReference type="InterPro" id="IPR002885">
    <property type="entry name" value="PPR_rpt"/>
</dbReference>
<comment type="caution">
    <text evidence="2">The sequence shown here is derived from an EMBL/GenBank/DDBJ whole genome shotgun (WGS) entry which is preliminary data.</text>
</comment>
<evidence type="ECO:0000313" key="2">
    <source>
        <dbReference type="EMBL" id="KAF6148317.1"/>
    </source>
</evidence>
<dbReference type="AlphaFoldDB" id="A0A7J7M0E0"/>